<evidence type="ECO:0000313" key="2">
    <source>
        <dbReference type="Proteomes" id="UP000542776"/>
    </source>
</evidence>
<dbReference type="Pfam" id="PF13671">
    <property type="entry name" value="AAA_33"/>
    <property type="match status" value="1"/>
</dbReference>
<dbReference type="RefSeq" id="WP_183202910.1">
    <property type="nucleotide sequence ID" value="NZ_JACIEK010000034.1"/>
</dbReference>
<keyword evidence="1" id="KW-0808">Transferase</keyword>
<keyword evidence="2" id="KW-1185">Reference proteome</keyword>
<organism evidence="1 2">
    <name type="scientific">Aureimonas pseudogalii</name>
    <dbReference type="NCBI Taxonomy" id="1744844"/>
    <lineage>
        <taxon>Bacteria</taxon>
        <taxon>Pseudomonadati</taxon>
        <taxon>Pseudomonadota</taxon>
        <taxon>Alphaproteobacteria</taxon>
        <taxon>Hyphomicrobiales</taxon>
        <taxon>Aurantimonadaceae</taxon>
        <taxon>Aureimonas</taxon>
    </lineage>
</organism>
<reference evidence="1 2" key="1">
    <citation type="submission" date="2020-08" db="EMBL/GenBank/DDBJ databases">
        <title>Genomic Encyclopedia of Type Strains, Phase IV (KMG-IV): sequencing the most valuable type-strain genomes for metagenomic binning, comparative biology and taxonomic classification.</title>
        <authorList>
            <person name="Goeker M."/>
        </authorList>
    </citation>
    <scope>NUCLEOTIDE SEQUENCE [LARGE SCALE GENOMIC DNA]</scope>
    <source>
        <strain evidence="1 2">DSM 102238</strain>
    </source>
</reference>
<name>A0A7W6H912_9HYPH</name>
<proteinExistence type="predicted"/>
<dbReference type="Gene3D" id="3.40.50.300">
    <property type="entry name" value="P-loop containing nucleotide triphosphate hydrolases"/>
    <property type="match status" value="1"/>
</dbReference>
<dbReference type="PANTHER" id="PTHR37807:SF3">
    <property type="entry name" value="OS07G0160300 PROTEIN"/>
    <property type="match status" value="1"/>
</dbReference>
<keyword evidence="1" id="KW-0418">Kinase</keyword>
<dbReference type="AlphaFoldDB" id="A0A7W6H912"/>
<dbReference type="PANTHER" id="PTHR37807">
    <property type="entry name" value="OS07G0160300 PROTEIN"/>
    <property type="match status" value="1"/>
</dbReference>
<accession>A0A7W6H912</accession>
<protein>
    <submittedName>
        <fullName evidence="1">Putative kinase</fullName>
    </submittedName>
</protein>
<evidence type="ECO:0000313" key="1">
    <source>
        <dbReference type="EMBL" id="MBB4000850.1"/>
    </source>
</evidence>
<comment type="caution">
    <text evidence="1">The sequence shown here is derived from an EMBL/GenBank/DDBJ whole genome shotgun (WGS) entry which is preliminary data.</text>
</comment>
<gene>
    <name evidence="1" type="ORF">GGR04_004731</name>
</gene>
<dbReference type="EMBL" id="JACIEK010000034">
    <property type="protein sequence ID" value="MBB4000850.1"/>
    <property type="molecule type" value="Genomic_DNA"/>
</dbReference>
<dbReference type="Proteomes" id="UP000542776">
    <property type="component" value="Unassembled WGS sequence"/>
</dbReference>
<sequence length="168" mass="18616">MLIVFGGLPGTGKSTICKALAAKNAFAYVRIEEIENALALHVEPKRAVGAEGYHVAFAVSLSNLRLGNSVVADSVNPVRESREGWRGVAREAGVPLLEVECVCGNELEHRRRVETRLSDVAGWRLPKWNEVRSREYETWDTDRLVIDTTLSTPEEAVRIIEGRFATTV</sequence>
<dbReference type="SUPFAM" id="SSF52540">
    <property type="entry name" value="P-loop containing nucleoside triphosphate hydrolases"/>
    <property type="match status" value="1"/>
</dbReference>
<dbReference type="InterPro" id="IPR027417">
    <property type="entry name" value="P-loop_NTPase"/>
</dbReference>
<dbReference type="GO" id="GO:0016301">
    <property type="term" value="F:kinase activity"/>
    <property type="evidence" value="ECO:0007669"/>
    <property type="project" value="UniProtKB-KW"/>
</dbReference>